<dbReference type="SUPFAM" id="SSF53649">
    <property type="entry name" value="Alkaline phosphatase-like"/>
    <property type="match status" value="1"/>
</dbReference>
<evidence type="ECO:0000256" key="1">
    <source>
        <dbReference type="SAM" id="MobiDB-lite"/>
    </source>
</evidence>
<dbReference type="InterPro" id="IPR017850">
    <property type="entry name" value="Alkaline_phosphatase_core_sf"/>
</dbReference>
<feature type="transmembrane region" description="Helical" evidence="2">
    <location>
        <begin position="518"/>
        <end position="545"/>
    </location>
</feature>
<evidence type="ECO:0000313" key="5">
    <source>
        <dbReference type="Proteomes" id="UP001499841"/>
    </source>
</evidence>
<name>A0ABP8EX42_9MICO</name>
<evidence type="ECO:0000256" key="2">
    <source>
        <dbReference type="SAM" id="Phobius"/>
    </source>
</evidence>
<reference evidence="5" key="1">
    <citation type="journal article" date="2019" name="Int. J. Syst. Evol. Microbiol.">
        <title>The Global Catalogue of Microorganisms (GCM) 10K type strain sequencing project: providing services to taxonomists for standard genome sequencing and annotation.</title>
        <authorList>
            <consortium name="The Broad Institute Genomics Platform"/>
            <consortium name="The Broad Institute Genome Sequencing Center for Infectious Disease"/>
            <person name="Wu L."/>
            <person name="Ma J."/>
        </authorList>
    </citation>
    <scope>NUCLEOTIDE SEQUENCE [LARGE SCALE GENOMIC DNA]</scope>
    <source>
        <strain evidence="5">JCM 17459</strain>
    </source>
</reference>
<feature type="transmembrane region" description="Helical" evidence="2">
    <location>
        <begin position="645"/>
        <end position="665"/>
    </location>
</feature>
<keyword evidence="2" id="KW-1133">Transmembrane helix</keyword>
<feature type="transmembrane region" description="Helical" evidence="2">
    <location>
        <begin position="404"/>
        <end position="423"/>
    </location>
</feature>
<sequence length="836" mass="84818">MLAVVVVFGLFLPLMLPMLTAPAASHEPVTGTAGAAAPGAVTGTATATAGAATPGAVPADEERPLVVVGTTGLRWEDLSALATPHLWEFSGGGAAANLVVRSVRSTTCPADGWLALSAGRRAADVPMEEYGACRRLESAGEDGTVPAWETYVDAAADASYDATPGLLGDLLTSSGTSSVAVGPGAAVALATSDGTVAGDHAFGYSSPAQLGAQVADALPGHALAVVDVGSVRDRNRPLVGAETFTQEPAPEPDPSETPSPSTGEAWLLRSPARSQQVSAIDQRVGAVLEAVRDVAPDATVLVASLADSGTRSLLQLAVADGPALGDVPADGALLGSRSTRQPGMIQSTDLTPTMLAMLGVEAPNSLVGSPLDVVPDGRTGAARFSYLTDVSDHAVAVRPLKGPFHSALVLVNLLLYATVTVGLNRRNLDRAAGWLGRHESPTARRAATALRSRRPATALRAIRAVAVTVGSIPIASYLANLLPWWRGSSPGALLLTATALLAVAVAAAALLGPWRRSLLGPVAVVAGLTAVVLAVDVVTGATLQISSLMGVEPQVGGRFYGFNNSSFSLFAASTILVATCVADPLVRAGRRRLAAAAVGVIGLIAVVLDGAPTIGADFGGPPALIPGFLALALLAAGVRLTWRRILLVLGVTGVLALSFSVIDWLRPPAERSHLGRFVETVLDGGLWSVVGRKASQNLANLFGSTLTLLAIGGIVVVVVLLTRPLRNAARRGQNDSYGWLVGGGSVGRIDGDIPMLRPAVLSLAATFTIAFLVNDSGIVLPAIGISLAVPLLVSVLAGWLLARGEPAQAPVAPSSVRAAGASVVDPSAAGASDQAR</sequence>
<feature type="chain" id="PRO_5046650923" description="Alkaline phosphatase family protein" evidence="3">
    <location>
        <begin position="24"/>
        <end position="836"/>
    </location>
</feature>
<comment type="caution">
    <text evidence="4">The sequence shown here is derived from an EMBL/GenBank/DDBJ whole genome shotgun (WGS) entry which is preliminary data.</text>
</comment>
<keyword evidence="3" id="KW-0732">Signal</keyword>
<keyword evidence="2" id="KW-0812">Transmembrane</keyword>
<dbReference type="Proteomes" id="UP001499841">
    <property type="component" value="Unassembled WGS sequence"/>
</dbReference>
<dbReference type="EMBL" id="BAABBA010000015">
    <property type="protein sequence ID" value="GAA4288572.1"/>
    <property type="molecule type" value="Genomic_DNA"/>
</dbReference>
<gene>
    <name evidence="4" type="ORF">GCM10022262_29320</name>
</gene>
<keyword evidence="2" id="KW-0472">Membrane</keyword>
<feature type="transmembrane region" description="Helical" evidence="2">
    <location>
        <begin position="593"/>
        <end position="614"/>
    </location>
</feature>
<keyword evidence="5" id="KW-1185">Reference proteome</keyword>
<protein>
    <recommendedName>
        <fullName evidence="6">Alkaline phosphatase family protein</fullName>
    </recommendedName>
</protein>
<feature type="region of interest" description="Disordered" evidence="1">
    <location>
        <begin position="241"/>
        <end position="265"/>
    </location>
</feature>
<feature type="transmembrane region" description="Helical" evidence="2">
    <location>
        <begin position="779"/>
        <end position="802"/>
    </location>
</feature>
<evidence type="ECO:0000313" key="4">
    <source>
        <dbReference type="EMBL" id="GAA4288572.1"/>
    </source>
</evidence>
<evidence type="ECO:0008006" key="6">
    <source>
        <dbReference type="Google" id="ProtNLM"/>
    </source>
</evidence>
<feature type="transmembrane region" description="Helical" evidence="2">
    <location>
        <begin position="755"/>
        <end position="773"/>
    </location>
</feature>
<feature type="transmembrane region" description="Helical" evidence="2">
    <location>
        <begin position="565"/>
        <end position="586"/>
    </location>
</feature>
<proteinExistence type="predicted"/>
<dbReference type="Gene3D" id="3.40.720.10">
    <property type="entry name" value="Alkaline Phosphatase, subunit A"/>
    <property type="match status" value="1"/>
</dbReference>
<feature type="transmembrane region" description="Helical" evidence="2">
    <location>
        <begin position="620"/>
        <end position="638"/>
    </location>
</feature>
<feature type="transmembrane region" description="Helical" evidence="2">
    <location>
        <begin position="491"/>
        <end position="511"/>
    </location>
</feature>
<feature type="transmembrane region" description="Helical" evidence="2">
    <location>
        <begin position="701"/>
        <end position="721"/>
    </location>
</feature>
<organism evidence="4 5">
    <name type="scientific">Georgenia daeguensis</name>
    <dbReference type="NCBI Taxonomy" id="908355"/>
    <lineage>
        <taxon>Bacteria</taxon>
        <taxon>Bacillati</taxon>
        <taxon>Actinomycetota</taxon>
        <taxon>Actinomycetes</taxon>
        <taxon>Micrococcales</taxon>
        <taxon>Bogoriellaceae</taxon>
        <taxon>Georgenia</taxon>
    </lineage>
</organism>
<accession>A0ABP8EX42</accession>
<evidence type="ECO:0000256" key="3">
    <source>
        <dbReference type="SAM" id="SignalP"/>
    </source>
</evidence>
<feature type="signal peptide" evidence="3">
    <location>
        <begin position="1"/>
        <end position="23"/>
    </location>
</feature>
<feature type="transmembrane region" description="Helical" evidence="2">
    <location>
        <begin position="461"/>
        <end position="479"/>
    </location>
</feature>